<dbReference type="Pfam" id="PF00582">
    <property type="entry name" value="Usp"/>
    <property type="match status" value="1"/>
</dbReference>
<dbReference type="EMBL" id="BAABLD010000008">
    <property type="protein sequence ID" value="GAA5165083.1"/>
    <property type="molecule type" value="Genomic_DNA"/>
</dbReference>
<evidence type="ECO:0000259" key="1">
    <source>
        <dbReference type="Pfam" id="PF00582"/>
    </source>
</evidence>
<dbReference type="Gene3D" id="3.40.50.12370">
    <property type="match status" value="1"/>
</dbReference>
<proteinExistence type="predicted"/>
<protein>
    <submittedName>
        <fullName evidence="2">Universal stress protein</fullName>
    </submittedName>
</protein>
<comment type="caution">
    <text evidence="2">The sequence shown here is derived from an EMBL/GenBank/DDBJ whole genome shotgun (WGS) entry which is preliminary data.</text>
</comment>
<gene>
    <name evidence="2" type="ORF">GCM10025770_20060</name>
</gene>
<dbReference type="RefSeq" id="WP_345532799.1">
    <property type="nucleotide sequence ID" value="NZ_BAABLD010000008.1"/>
</dbReference>
<keyword evidence="3" id="KW-1185">Reference proteome</keyword>
<sequence>MSYVSLMVNLQLGQRYDGLLHVAAGIADHFDAGVIGFTASQPAPGYRGEELAFGDIVARDVAQLKAEMVRMEVIFRTALADRAGKVSWRSALTSSPIAEVLAHESRAADLLITGRVAEQDFDTVRHANNFDLLMRAGRPVLIIPAEIDVLHLNQVLVGWKDTREARRAIADGLPFLQAAQHVILVEITPGIHLRHPAHSQLDDVAIWLQRHAVHAETMVTTSADNDASHLRDLARELRADLLIAGASGHSRLNERSLGGVTYDLLRHASHSILLSH</sequence>
<feature type="domain" description="UspA" evidence="1">
    <location>
        <begin position="210"/>
        <end position="274"/>
    </location>
</feature>
<dbReference type="InterPro" id="IPR006016">
    <property type="entry name" value="UspA"/>
</dbReference>
<dbReference type="SUPFAM" id="SSF52402">
    <property type="entry name" value="Adenine nucleotide alpha hydrolases-like"/>
    <property type="match status" value="2"/>
</dbReference>
<evidence type="ECO:0000313" key="3">
    <source>
        <dbReference type="Proteomes" id="UP001500547"/>
    </source>
</evidence>
<reference evidence="3" key="1">
    <citation type="journal article" date="2019" name="Int. J. Syst. Evol. Microbiol.">
        <title>The Global Catalogue of Microorganisms (GCM) 10K type strain sequencing project: providing services to taxonomists for standard genome sequencing and annotation.</title>
        <authorList>
            <consortium name="The Broad Institute Genomics Platform"/>
            <consortium name="The Broad Institute Genome Sequencing Center for Infectious Disease"/>
            <person name="Wu L."/>
            <person name="Ma J."/>
        </authorList>
    </citation>
    <scope>NUCLEOTIDE SEQUENCE [LARGE SCALE GENOMIC DNA]</scope>
    <source>
        <strain evidence="3">JCM 18715</strain>
    </source>
</reference>
<evidence type="ECO:0000313" key="2">
    <source>
        <dbReference type="EMBL" id="GAA5165083.1"/>
    </source>
</evidence>
<name>A0ABP9QNZ1_9RHOO</name>
<dbReference type="Proteomes" id="UP001500547">
    <property type="component" value="Unassembled WGS sequence"/>
</dbReference>
<accession>A0ABP9QNZ1</accession>
<organism evidence="2 3">
    <name type="scientific">Viridibacterium curvum</name>
    <dbReference type="NCBI Taxonomy" id="1101404"/>
    <lineage>
        <taxon>Bacteria</taxon>
        <taxon>Pseudomonadati</taxon>
        <taxon>Pseudomonadota</taxon>
        <taxon>Betaproteobacteria</taxon>
        <taxon>Rhodocyclales</taxon>
        <taxon>Rhodocyclaceae</taxon>
        <taxon>Viridibacterium</taxon>
    </lineage>
</organism>
<dbReference type="CDD" id="cd00293">
    <property type="entry name" value="USP-like"/>
    <property type="match status" value="1"/>
</dbReference>